<dbReference type="InterPro" id="IPR020846">
    <property type="entry name" value="MFS_dom"/>
</dbReference>
<dbReference type="PROSITE" id="PS50850">
    <property type="entry name" value="MFS"/>
    <property type="match status" value="1"/>
</dbReference>
<dbReference type="OrthoDB" id="6770063at2759"/>
<evidence type="ECO:0000256" key="2">
    <source>
        <dbReference type="ARBA" id="ARBA00022692"/>
    </source>
</evidence>
<dbReference type="EMBL" id="JAACFV010000013">
    <property type="protein sequence ID" value="KAF7512343.1"/>
    <property type="molecule type" value="Genomic_DNA"/>
</dbReference>
<keyword evidence="2 6" id="KW-0812">Transmembrane</keyword>
<dbReference type="PANTHER" id="PTHR23501">
    <property type="entry name" value="MAJOR FACILITATOR SUPERFAMILY"/>
    <property type="match status" value="1"/>
</dbReference>
<dbReference type="AlphaFoldDB" id="A0A8H7ANI0"/>
<feature type="transmembrane region" description="Helical" evidence="6">
    <location>
        <begin position="69"/>
        <end position="94"/>
    </location>
</feature>
<dbReference type="InterPro" id="IPR011701">
    <property type="entry name" value="MFS"/>
</dbReference>
<dbReference type="InterPro" id="IPR036259">
    <property type="entry name" value="MFS_trans_sf"/>
</dbReference>
<dbReference type="GO" id="GO:0005886">
    <property type="term" value="C:plasma membrane"/>
    <property type="evidence" value="ECO:0007669"/>
    <property type="project" value="TreeGrafter"/>
</dbReference>
<name>A0A8H7ANI0_9EURO</name>
<feature type="transmembrane region" description="Helical" evidence="6">
    <location>
        <begin position="195"/>
        <end position="215"/>
    </location>
</feature>
<feature type="transmembrane region" description="Helical" evidence="6">
    <location>
        <begin position="366"/>
        <end position="386"/>
    </location>
</feature>
<dbReference type="GO" id="GO:0022857">
    <property type="term" value="F:transmembrane transporter activity"/>
    <property type="evidence" value="ECO:0007669"/>
    <property type="project" value="InterPro"/>
</dbReference>
<dbReference type="Gene3D" id="1.20.1250.20">
    <property type="entry name" value="MFS general substrate transporter like domains"/>
    <property type="match status" value="1"/>
</dbReference>
<evidence type="ECO:0000256" key="4">
    <source>
        <dbReference type="ARBA" id="ARBA00023136"/>
    </source>
</evidence>
<keyword evidence="4 6" id="KW-0472">Membrane</keyword>
<feature type="compositionally biased region" description="Basic and acidic residues" evidence="5">
    <location>
        <begin position="16"/>
        <end position="30"/>
    </location>
</feature>
<reference evidence="8" key="1">
    <citation type="submission" date="2020-02" db="EMBL/GenBank/DDBJ databases">
        <authorList>
            <person name="Palmer J.M."/>
        </authorList>
    </citation>
    <scope>NUCLEOTIDE SEQUENCE</scope>
    <source>
        <strain evidence="8">EPUS1.4</strain>
        <tissue evidence="8">Thallus</tissue>
    </source>
</reference>
<protein>
    <recommendedName>
        <fullName evidence="7">Major facilitator superfamily (MFS) profile domain-containing protein</fullName>
    </recommendedName>
</protein>
<feature type="transmembrane region" description="Helical" evidence="6">
    <location>
        <begin position="162"/>
        <end position="183"/>
    </location>
</feature>
<keyword evidence="3 6" id="KW-1133">Transmembrane helix</keyword>
<feature type="transmembrane region" description="Helical" evidence="6">
    <location>
        <begin position="393"/>
        <end position="411"/>
    </location>
</feature>
<feature type="transmembrane region" description="Helical" evidence="6">
    <location>
        <begin position="261"/>
        <end position="279"/>
    </location>
</feature>
<feature type="region of interest" description="Disordered" evidence="5">
    <location>
        <begin position="1"/>
        <end position="59"/>
    </location>
</feature>
<evidence type="ECO:0000256" key="1">
    <source>
        <dbReference type="ARBA" id="ARBA00004141"/>
    </source>
</evidence>
<comment type="subcellular location">
    <subcellularLocation>
        <location evidence="1">Membrane</location>
        <topology evidence="1">Multi-pass membrane protein</topology>
    </subcellularLocation>
</comment>
<evidence type="ECO:0000259" key="7">
    <source>
        <dbReference type="PROSITE" id="PS50850"/>
    </source>
</evidence>
<feature type="transmembrane region" description="Helical" evidence="6">
    <location>
        <begin position="285"/>
        <end position="306"/>
    </location>
</feature>
<gene>
    <name evidence="8" type="ORF">GJ744_001911</name>
</gene>
<dbReference type="PANTHER" id="PTHR23501:SF189">
    <property type="entry name" value="DRUG TRANSPORTER, PUTATIVE (AFU_ORTHOLOGUE AFUA_4G03920)-RELATED"/>
    <property type="match status" value="1"/>
</dbReference>
<proteinExistence type="predicted"/>
<feature type="transmembrane region" description="Helical" evidence="6">
    <location>
        <begin position="423"/>
        <end position="442"/>
    </location>
</feature>
<dbReference type="PRINTS" id="PR01036">
    <property type="entry name" value="TCRTETB"/>
</dbReference>
<organism evidence="8 9">
    <name type="scientific">Endocarpon pusillum</name>
    <dbReference type="NCBI Taxonomy" id="364733"/>
    <lineage>
        <taxon>Eukaryota</taxon>
        <taxon>Fungi</taxon>
        <taxon>Dikarya</taxon>
        <taxon>Ascomycota</taxon>
        <taxon>Pezizomycotina</taxon>
        <taxon>Eurotiomycetes</taxon>
        <taxon>Chaetothyriomycetidae</taxon>
        <taxon>Verrucariales</taxon>
        <taxon>Verrucariaceae</taxon>
        <taxon>Endocarpon</taxon>
    </lineage>
</organism>
<evidence type="ECO:0000313" key="9">
    <source>
        <dbReference type="Proteomes" id="UP000606974"/>
    </source>
</evidence>
<dbReference type="Proteomes" id="UP000606974">
    <property type="component" value="Unassembled WGS sequence"/>
</dbReference>
<evidence type="ECO:0000313" key="8">
    <source>
        <dbReference type="EMBL" id="KAF7512343.1"/>
    </source>
</evidence>
<dbReference type="SUPFAM" id="SSF103473">
    <property type="entry name" value="MFS general substrate transporter"/>
    <property type="match status" value="1"/>
</dbReference>
<accession>A0A8H7ANI0</accession>
<evidence type="ECO:0000256" key="3">
    <source>
        <dbReference type="ARBA" id="ARBA00022989"/>
    </source>
</evidence>
<feature type="transmembrane region" description="Helical" evidence="6">
    <location>
        <begin position="136"/>
        <end position="156"/>
    </location>
</feature>
<feature type="transmembrane region" description="Helical" evidence="6">
    <location>
        <begin position="326"/>
        <end position="346"/>
    </location>
</feature>
<sequence length="599" mass="64509">MRTQEDPSAPVPMTALEREKQMVDPHRASDEPAANIEQMQQASHEVEGEAQQRGGPFNEQTKYMPPSRVITFFLACASVDLVALIDQTTLAVSLPMISANLRAGSLTPWIANGYFVTFTSFQLVYGRLSDIWSRKLILLFALFIFFLGSLACSLSQTPLQLVVFRAMTGIGGAGLMTIAQGIVSDVVTLRERGKYQGILAAVVALSNGVGPVIGGVSASRGGESCLFLTLFTAGCVVFFMPRRKVEGSWQKKLKAVDFPGALLTLLASSLVVLGLSWAGDEYAWSSVQVLVTLSVGAFLAASFILWEWKGHPFPLMPLSIFKERMANGACLTMFVNGWNFVVQVYYIPIFYQVVYGYGPVKAGTLLLPLVLMQTLSSTLSGLVVSWLGRYREVILAGWAVWAVGLGLFSTLDEHSGLGKQVGYGLLTGLGVGQTLQPSFVAIQAGVSRKEMAVVTAKNLGGSFGHATAGTVLNNLVRASLMEAGAGLSTAEIAVMIYSPSYLISGPETGSATRELFLRGYLRGFRFVFLTGAGLAVLAFCVAFFLVPELDLKREDDQRLKREGENKRLQARRLVCEGHNKDGKNFAIGGGGGKAATMCL</sequence>
<evidence type="ECO:0000256" key="6">
    <source>
        <dbReference type="SAM" id="Phobius"/>
    </source>
</evidence>
<feature type="domain" description="Major facilitator superfamily (MFS) profile" evidence="7">
    <location>
        <begin position="72"/>
        <end position="550"/>
    </location>
</feature>
<feature type="transmembrane region" description="Helical" evidence="6">
    <location>
        <begin position="526"/>
        <end position="546"/>
    </location>
</feature>
<feature type="transmembrane region" description="Helical" evidence="6">
    <location>
        <begin position="106"/>
        <end position="124"/>
    </location>
</feature>
<evidence type="ECO:0000256" key="5">
    <source>
        <dbReference type="SAM" id="MobiDB-lite"/>
    </source>
</evidence>
<comment type="caution">
    <text evidence="8">The sequence shown here is derived from an EMBL/GenBank/DDBJ whole genome shotgun (WGS) entry which is preliminary data.</text>
</comment>
<keyword evidence="9" id="KW-1185">Reference proteome</keyword>
<dbReference type="Gene3D" id="1.20.1720.10">
    <property type="entry name" value="Multidrug resistance protein D"/>
    <property type="match status" value="1"/>
</dbReference>
<dbReference type="Pfam" id="PF07690">
    <property type="entry name" value="MFS_1"/>
    <property type="match status" value="1"/>
</dbReference>
<feature type="transmembrane region" description="Helical" evidence="6">
    <location>
        <begin position="221"/>
        <end position="240"/>
    </location>
</feature>